<feature type="compositionally biased region" description="Low complexity" evidence="1">
    <location>
        <begin position="382"/>
        <end position="398"/>
    </location>
</feature>
<keyword evidence="2" id="KW-1133">Transmembrane helix</keyword>
<evidence type="ECO:0000256" key="2">
    <source>
        <dbReference type="SAM" id="Phobius"/>
    </source>
</evidence>
<feature type="region of interest" description="Disordered" evidence="1">
    <location>
        <begin position="129"/>
        <end position="199"/>
    </location>
</feature>
<reference evidence="4" key="1">
    <citation type="journal article" date="2011" name="PLoS Genet.">
        <title>Genomic analysis of the necrotrophic fungal pathogens Sclerotinia sclerotiorum and Botrytis cinerea.</title>
        <authorList>
            <person name="Amselem J."/>
            <person name="Cuomo C.A."/>
            <person name="van Kan J.A."/>
            <person name="Viaud M."/>
            <person name="Benito E.P."/>
            <person name="Couloux A."/>
            <person name="Coutinho P.M."/>
            <person name="de Vries R.P."/>
            <person name="Dyer P.S."/>
            <person name="Fillinger S."/>
            <person name="Fournier E."/>
            <person name="Gout L."/>
            <person name="Hahn M."/>
            <person name="Kohn L."/>
            <person name="Lapalu N."/>
            <person name="Plummer K.M."/>
            <person name="Pradier J.M."/>
            <person name="Quevillon E."/>
            <person name="Sharon A."/>
            <person name="Simon A."/>
            <person name="ten Have A."/>
            <person name="Tudzynski B."/>
            <person name="Tudzynski P."/>
            <person name="Wincker P."/>
            <person name="Andrew M."/>
            <person name="Anthouard V."/>
            <person name="Beever R.E."/>
            <person name="Beffa R."/>
            <person name="Benoit I."/>
            <person name="Bouzid O."/>
            <person name="Brault B."/>
            <person name="Chen Z."/>
            <person name="Choquer M."/>
            <person name="Collemare J."/>
            <person name="Cotton P."/>
            <person name="Danchin E.G."/>
            <person name="Da Silva C."/>
            <person name="Gautier A."/>
            <person name="Giraud C."/>
            <person name="Giraud T."/>
            <person name="Gonzalez C."/>
            <person name="Grossetete S."/>
            <person name="Guldener U."/>
            <person name="Henrissat B."/>
            <person name="Howlett B.J."/>
            <person name="Kodira C."/>
            <person name="Kretschmer M."/>
            <person name="Lappartient A."/>
            <person name="Leroch M."/>
            <person name="Levis C."/>
            <person name="Mauceli E."/>
            <person name="Neuveglise C."/>
            <person name="Oeser B."/>
            <person name="Pearson M."/>
            <person name="Poulain J."/>
            <person name="Poussereau N."/>
            <person name="Quesneville H."/>
            <person name="Rascle C."/>
            <person name="Schumacher J."/>
            <person name="Segurens B."/>
            <person name="Sexton A."/>
            <person name="Silva E."/>
            <person name="Sirven C."/>
            <person name="Soanes D.M."/>
            <person name="Talbot N.J."/>
            <person name="Templeton M."/>
            <person name="Yandava C."/>
            <person name="Yarden O."/>
            <person name="Zeng Q."/>
            <person name="Rollins J.A."/>
            <person name="Lebrun M.H."/>
            <person name="Dickman M."/>
        </authorList>
    </citation>
    <scope>NUCLEOTIDE SEQUENCE [LARGE SCALE GENOMIC DNA]</scope>
    <source>
        <strain evidence="4">T4</strain>
    </source>
</reference>
<accession>G2YN16</accession>
<feature type="region of interest" description="Disordered" evidence="1">
    <location>
        <begin position="372"/>
        <end position="449"/>
    </location>
</feature>
<feature type="region of interest" description="Disordered" evidence="1">
    <location>
        <begin position="460"/>
        <end position="479"/>
    </location>
</feature>
<feature type="transmembrane region" description="Helical" evidence="2">
    <location>
        <begin position="291"/>
        <end position="313"/>
    </location>
</feature>
<dbReference type="HOGENOM" id="CLU_579991_0_0_1"/>
<evidence type="ECO:0000256" key="1">
    <source>
        <dbReference type="SAM" id="MobiDB-lite"/>
    </source>
</evidence>
<dbReference type="InParanoid" id="G2YN16"/>
<gene>
    <name evidence="3" type="ORF">BofuT4_P139380.1</name>
</gene>
<evidence type="ECO:0000313" key="4">
    <source>
        <dbReference type="Proteomes" id="UP000008177"/>
    </source>
</evidence>
<feature type="compositionally biased region" description="Low complexity" evidence="1">
    <location>
        <begin position="407"/>
        <end position="431"/>
    </location>
</feature>
<feature type="region of interest" description="Disordered" evidence="1">
    <location>
        <begin position="38"/>
        <end position="112"/>
    </location>
</feature>
<sequence length="498" mass="51371">MAHFVRGKSCIVAGWFEAKFDTFSSNFMASPDYPPGFGDGGVQGDSGADWWEGNALDSGTAGTGLGDMNAGPDMGNGNNKGGSNNGNNGNGPPPRPQNASSPPSTTNPQANTCSYESEISTNTITTSIAAASSTSSTPPVPSTSSQPSQPSISSVPPSVPSTPSASSTSSQPSTSSVPYTTPASSTSSQPSTSYVSSTSINTNTTSTIDTSSSSPSSFSTAAPTITITTTSSNSSALLAPATSIPSTSTTISSSTIAATPLSNTGAGTQPVGVTSVPLVASTQHGLSKGSIAGITIGSLALLALILTAIWYFLRRKKNNKQHRKSIGGFGVVEWNGGGNGGNMAQINESPSYNGNLTPGMGVQRISTWNTMRSLPGTHTRDSSSISQFPSAPSSLSPSTVQNPFSDQTHFSSFSFPFTHSQPPEPPHQSSSNATTNEEEPHEGIVDFGDSIDWIRKRDRMRDRERSGLTGSNLGSSRMVEGKPDWRYSVRVNGGGNNL</sequence>
<dbReference type="EMBL" id="FQ790345">
    <property type="protein sequence ID" value="CCD53014.1"/>
    <property type="molecule type" value="Genomic_DNA"/>
</dbReference>
<proteinExistence type="predicted"/>
<protein>
    <submittedName>
        <fullName evidence="3">Uncharacterized protein</fullName>
    </submittedName>
</protein>
<dbReference type="STRING" id="999810.G2YN16"/>
<keyword evidence="2" id="KW-0812">Transmembrane</keyword>
<dbReference type="OrthoDB" id="3564534at2759"/>
<keyword evidence="2" id="KW-0472">Membrane</keyword>
<dbReference type="AlphaFoldDB" id="G2YN16"/>
<dbReference type="Proteomes" id="UP000008177">
    <property type="component" value="Unplaced contigs"/>
</dbReference>
<evidence type="ECO:0000313" key="3">
    <source>
        <dbReference type="EMBL" id="CCD53014.1"/>
    </source>
</evidence>
<organism evidence="3 4">
    <name type="scientific">Botryotinia fuckeliana (strain T4)</name>
    <name type="common">Noble rot fungus</name>
    <name type="synonym">Botrytis cinerea</name>
    <dbReference type="NCBI Taxonomy" id="999810"/>
    <lineage>
        <taxon>Eukaryota</taxon>
        <taxon>Fungi</taxon>
        <taxon>Dikarya</taxon>
        <taxon>Ascomycota</taxon>
        <taxon>Pezizomycotina</taxon>
        <taxon>Leotiomycetes</taxon>
        <taxon>Helotiales</taxon>
        <taxon>Sclerotiniaceae</taxon>
        <taxon>Botrytis</taxon>
    </lineage>
</organism>
<name>G2YN16_BOTF4</name>